<sequence length="714" mass="76939">MAPPSPHGPGVRPLRTNITTFLLQWLWKMAPLTGLVALAAGFAALSNSTPLEPRVSAAVSNAKTSLTLLYQNNLNASDDKNHVGAILLDSIKRTDAAAACASINEKLLSRATLEKYKTDFLPVLKYQEYARLLDTEAGYHIEDGTVSISNRLLFSPTSKKNLPVLCTQSNNNGSSSATAVAGSHITVSSGGNTFVGYRNQKSFRFLGIPYADTPQRWKYSNLYSKKGQTIQATAYGPQCAQGSSGSEDCLFLNIQTPYIPKAGSKSKLRPVLFWIHGGGFTGGSGADPLSDGGNLASREDIVVVNINYRLSTLGFLAIPGTDVTGNYGIQDQITALDWVIANIAFFGGDPKRVTIMGESAGAGSVRTLLGSPMAIGKYQGAVAMSNLGGGVTLGLKGDYGTTYSSYYTIPQSYAAAGQQIFFAASCTSTVLKDQISCLEKIPATQLVSFGAVARYVVQDGTIVNTPNLILSTRNASTAHVPVIFGITHDDGASFSTYPKQPITSHKEGLQLALGINSTWADLIISSNLFPLPSTGNLTLDSFNVSARIATDKTFRCIDQATVYAGSETRAFERAYYYQFDRTINGYDPNNLGGPKDNNPNNPYFRYHGADMPWVFGTLSNPRDSEDLYSVQLVSGYFASFVKTGSPNPDVGYLKVRGYTTSLEGILKFGRWKEIDGKRGEVRHLDWPASSSSFVDAEQCAWLGYPVEYYLKGGK</sequence>
<feature type="domain" description="Carboxylesterase type B" evidence="3">
    <location>
        <begin position="201"/>
        <end position="670"/>
    </location>
</feature>
<dbReference type="PRINTS" id="PR00878">
    <property type="entry name" value="CHOLNESTRASE"/>
</dbReference>
<dbReference type="EMBL" id="ML994264">
    <property type="protein sequence ID" value="KAF2197212.1"/>
    <property type="molecule type" value="Genomic_DNA"/>
</dbReference>
<dbReference type="PANTHER" id="PTHR43142">
    <property type="entry name" value="CARBOXYLIC ESTER HYDROLASE"/>
    <property type="match status" value="1"/>
</dbReference>
<dbReference type="FunFam" id="3.40.50.1820:FF:000342">
    <property type="entry name" value="Carboxylic ester hydrolase"/>
    <property type="match status" value="1"/>
</dbReference>
<protein>
    <submittedName>
        <fullName evidence="4">Alpha/beta-hydrolase</fullName>
    </submittedName>
</protein>
<evidence type="ECO:0000256" key="1">
    <source>
        <dbReference type="ARBA" id="ARBA00005964"/>
    </source>
</evidence>
<dbReference type="InterPro" id="IPR000997">
    <property type="entry name" value="Cholinesterase"/>
</dbReference>
<dbReference type="Pfam" id="PF00135">
    <property type="entry name" value="COesterase"/>
    <property type="match status" value="1"/>
</dbReference>
<dbReference type="InterPro" id="IPR002018">
    <property type="entry name" value="CarbesteraseB"/>
</dbReference>
<dbReference type="OrthoDB" id="408631at2759"/>
<evidence type="ECO:0000259" key="3">
    <source>
        <dbReference type="Pfam" id="PF00135"/>
    </source>
</evidence>
<dbReference type="PROSITE" id="PS00122">
    <property type="entry name" value="CARBOXYLESTERASE_B_1"/>
    <property type="match status" value="1"/>
</dbReference>
<comment type="similarity">
    <text evidence="1">Belongs to the type-B carboxylesterase/lipase family.</text>
</comment>
<dbReference type="InterPro" id="IPR019826">
    <property type="entry name" value="Carboxylesterase_B_AS"/>
</dbReference>
<reference evidence="4" key="1">
    <citation type="journal article" date="2020" name="Stud. Mycol.">
        <title>101 Dothideomycetes genomes: a test case for predicting lifestyles and emergence of pathogens.</title>
        <authorList>
            <person name="Haridas S."/>
            <person name="Albert R."/>
            <person name="Binder M."/>
            <person name="Bloem J."/>
            <person name="Labutti K."/>
            <person name="Salamov A."/>
            <person name="Andreopoulos B."/>
            <person name="Baker S."/>
            <person name="Barry K."/>
            <person name="Bills G."/>
            <person name="Bluhm B."/>
            <person name="Cannon C."/>
            <person name="Castanera R."/>
            <person name="Culley D."/>
            <person name="Daum C."/>
            <person name="Ezra D."/>
            <person name="Gonzalez J."/>
            <person name="Henrissat B."/>
            <person name="Kuo A."/>
            <person name="Liang C."/>
            <person name="Lipzen A."/>
            <person name="Lutzoni F."/>
            <person name="Magnuson J."/>
            <person name="Mondo S."/>
            <person name="Nolan M."/>
            <person name="Ohm R."/>
            <person name="Pangilinan J."/>
            <person name="Park H.-J."/>
            <person name="Ramirez L."/>
            <person name="Alfaro M."/>
            <person name="Sun H."/>
            <person name="Tritt A."/>
            <person name="Yoshinaga Y."/>
            <person name="Zwiers L.-H."/>
            <person name="Turgeon B."/>
            <person name="Goodwin S."/>
            <person name="Spatafora J."/>
            <person name="Crous P."/>
            <person name="Grigoriev I."/>
        </authorList>
    </citation>
    <scope>NUCLEOTIDE SEQUENCE</scope>
    <source>
        <strain evidence="4">ATCC 74209</strain>
    </source>
</reference>
<dbReference type="AlphaFoldDB" id="A0A9P4MNR0"/>
<dbReference type="Gene3D" id="3.40.50.1820">
    <property type="entry name" value="alpha/beta hydrolase"/>
    <property type="match status" value="1"/>
</dbReference>
<evidence type="ECO:0000313" key="4">
    <source>
        <dbReference type="EMBL" id="KAF2197212.1"/>
    </source>
</evidence>
<proteinExistence type="inferred from homology"/>
<keyword evidence="5" id="KW-1185">Reference proteome</keyword>
<name>A0A9P4MNR0_9PLEO</name>
<dbReference type="PANTHER" id="PTHR43142:SF3">
    <property type="entry name" value="PUTATIVE (AFU_ORTHOLOGUE AFUA_3G09070)-RELATED"/>
    <property type="match status" value="1"/>
</dbReference>
<evidence type="ECO:0000313" key="5">
    <source>
        <dbReference type="Proteomes" id="UP000799536"/>
    </source>
</evidence>
<keyword evidence="2" id="KW-0378">Hydrolase</keyword>
<dbReference type="SUPFAM" id="SSF53474">
    <property type="entry name" value="alpha/beta-Hydrolases"/>
    <property type="match status" value="1"/>
</dbReference>
<dbReference type="InterPro" id="IPR029058">
    <property type="entry name" value="AB_hydrolase_fold"/>
</dbReference>
<accession>A0A9P4MNR0</accession>
<evidence type="ECO:0000256" key="2">
    <source>
        <dbReference type="ARBA" id="ARBA00022801"/>
    </source>
</evidence>
<comment type="caution">
    <text evidence="4">The sequence shown here is derived from an EMBL/GenBank/DDBJ whole genome shotgun (WGS) entry which is preliminary data.</text>
</comment>
<gene>
    <name evidence="4" type="ORF">GQ43DRAFT_217941</name>
</gene>
<dbReference type="GO" id="GO:0004104">
    <property type="term" value="F:cholinesterase activity"/>
    <property type="evidence" value="ECO:0007669"/>
    <property type="project" value="InterPro"/>
</dbReference>
<dbReference type="Proteomes" id="UP000799536">
    <property type="component" value="Unassembled WGS sequence"/>
</dbReference>
<organism evidence="4 5">
    <name type="scientific">Delitschia confertaspora ATCC 74209</name>
    <dbReference type="NCBI Taxonomy" id="1513339"/>
    <lineage>
        <taxon>Eukaryota</taxon>
        <taxon>Fungi</taxon>
        <taxon>Dikarya</taxon>
        <taxon>Ascomycota</taxon>
        <taxon>Pezizomycotina</taxon>
        <taxon>Dothideomycetes</taxon>
        <taxon>Pleosporomycetidae</taxon>
        <taxon>Pleosporales</taxon>
        <taxon>Delitschiaceae</taxon>
        <taxon>Delitschia</taxon>
    </lineage>
</organism>